<dbReference type="PANTHER" id="PTHR48100:SF1">
    <property type="entry name" value="HISTIDINE PHOSPHATASE FAMILY PROTEIN-RELATED"/>
    <property type="match status" value="1"/>
</dbReference>
<dbReference type="PANTHER" id="PTHR48100">
    <property type="entry name" value="BROAD-SPECIFICITY PHOSPHATASE YOR283W-RELATED"/>
    <property type="match status" value="1"/>
</dbReference>
<comment type="caution">
    <text evidence="1">The sequence shown here is derived from an EMBL/GenBank/DDBJ whole genome shotgun (WGS) entry which is preliminary data.</text>
</comment>
<dbReference type="Pfam" id="PF00300">
    <property type="entry name" value="His_Phos_1"/>
    <property type="match status" value="1"/>
</dbReference>
<dbReference type="EMBL" id="RHHQ01000002">
    <property type="protein sequence ID" value="RNB92621.1"/>
    <property type="molecule type" value="Genomic_DNA"/>
</dbReference>
<dbReference type="SMART" id="SM00855">
    <property type="entry name" value="PGAM"/>
    <property type="match status" value="1"/>
</dbReference>
<gene>
    <name evidence="1" type="ORF">EDM56_00275</name>
</gene>
<keyword evidence="2" id="KW-1185">Reference proteome</keyword>
<reference evidence="1 2" key="1">
    <citation type="submission" date="2018-10" db="EMBL/GenBank/DDBJ databases">
        <title>Phylogenomics of Brevibacillus.</title>
        <authorList>
            <person name="Dunlap C."/>
        </authorList>
    </citation>
    <scope>NUCLEOTIDE SEQUENCE [LARGE SCALE GENOMIC DNA]</scope>
    <source>
        <strain evidence="1 2">JCM 15716</strain>
    </source>
</reference>
<evidence type="ECO:0000313" key="1">
    <source>
        <dbReference type="EMBL" id="RNB92621.1"/>
    </source>
</evidence>
<dbReference type="InterPro" id="IPR013078">
    <property type="entry name" value="His_Pase_superF_clade-1"/>
</dbReference>
<organism evidence="1 2">
    <name type="scientific">Brevibacillus fluminis</name>
    <dbReference type="NCBI Taxonomy" id="511487"/>
    <lineage>
        <taxon>Bacteria</taxon>
        <taxon>Bacillati</taxon>
        <taxon>Bacillota</taxon>
        <taxon>Bacilli</taxon>
        <taxon>Bacillales</taxon>
        <taxon>Paenibacillaceae</taxon>
        <taxon>Brevibacillus</taxon>
    </lineage>
</organism>
<name>A0A3M8DZE7_9BACL</name>
<dbReference type="InterPro" id="IPR050275">
    <property type="entry name" value="PGM_Phosphatase"/>
</dbReference>
<dbReference type="GO" id="GO:0005737">
    <property type="term" value="C:cytoplasm"/>
    <property type="evidence" value="ECO:0007669"/>
    <property type="project" value="TreeGrafter"/>
</dbReference>
<dbReference type="OrthoDB" id="512570at2"/>
<dbReference type="Gene3D" id="3.40.50.1240">
    <property type="entry name" value="Phosphoglycerate mutase-like"/>
    <property type="match status" value="1"/>
</dbReference>
<dbReference type="InterPro" id="IPR029033">
    <property type="entry name" value="His_PPase_superfam"/>
</dbReference>
<evidence type="ECO:0000313" key="2">
    <source>
        <dbReference type="Proteomes" id="UP000271031"/>
    </source>
</evidence>
<proteinExistence type="predicted"/>
<accession>A0A3M8DZE7</accession>
<protein>
    <submittedName>
        <fullName evidence="1">Histidine phosphatase family protein</fullName>
    </submittedName>
</protein>
<sequence>MKRIYLIRHCQASGQEPDAPLTATGQDQAVQLASFLEPLEIERIVSSTFLRACQTIEPFARRNDLSIETDSRLTERVLSSVPLDDWLTHLSQSFDDLDLCLEGGESNRTAMQRGAAAIRDILAHHTEATAVVTHGGLMTLLLKHFDDRYGFAEWKALTNPDVYVLRFSSDATQIERMWG</sequence>
<dbReference type="AlphaFoldDB" id="A0A3M8DZE7"/>
<dbReference type="GO" id="GO:0016791">
    <property type="term" value="F:phosphatase activity"/>
    <property type="evidence" value="ECO:0007669"/>
    <property type="project" value="TreeGrafter"/>
</dbReference>
<dbReference type="Proteomes" id="UP000271031">
    <property type="component" value="Unassembled WGS sequence"/>
</dbReference>
<dbReference type="RefSeq" id="WP_122915878.1">
    <property type="nucleotide sequence ID" value="NZ_RHHQ01000002.1"/>
</dbReference>
<dbReference type="SUPFAM" id="SSF53254">
    <property type="entry name" value="Phosphoglycerate mutase-like"/>
    <property type="match status" value="1"/>
</dbReference>
<dbReference type="CDD" id="cd07067">
    <property type="entry name" value="HP_PGM_like"/>
    <property type="match status" value="1"/>
</dbReference>